<feature type="domain" description="YdbS-like PH" evidence="2">
    <location>
        <begin position="67"/>
        <end position="142"/>
    </location>
</feature>
<keyword evidence="1" id="KW-1133">Transmembrane helix</keyword>
<keyword evidence="1" id="KW-0812">Transmembrane</keyword>
<evidence type="ECO:0000256" key="1">
    <source>
        <dbReference type="SAM" id="Phobius"/>
    </source>
</evidence>
<keyword evidence="1" id="KW-0472">Membrane</keyword>
<dbReference type="RefSeq" id="WP_046100524.1">
    <property type="nucleotide sequence ID" value="NZ_CP015552.1"/>
</dbReference>
<name>A0AAJ0NG56_STACA</name>
<feature type="transmembrane region" description="Helical" evidence="1">
    <location>
        <begin position="183"/>
        <end position="205"/>
    </location>
</feature>
<evidence type="ECO:0000313" key="4">
    <source>
        <dbReference type="Proteomes" id="UP000033530"/>
    </source>
</evidence>
<dbReference type="InterPro" id="IPR014529">
    <property type="entry name" value="UCP026631"/>
</dbReference>
<accession>A0AAJ0NG56</accession>
<dbReference type="Proteomes" id="UP000033530">
    <property type="component" value="Unassembled WGS sequence"/>
</dbReference>
<dbReference type="Pfam" id="PF03703">
    <property type="entry name" value="bPH_2"/>
    <property type="match status" value="2"/>
</dbReference>
<comment type="caution">
    <text evidence="3">The sequence shown here is derived from an EMBL/GenBank/DDBJ whole genome shotgun (WGS) entry which is preliminary data.</text>
</comment>
<feature type="domain" description="YdbS-like PH" evidence="2">
    <location>
        <begin position="254"/>
        <end position="342"/>
    </location>
</feature>
<dbReference type="PANTHER" id="PTHR34473">
    <property type="entry name" value="UPF0699 TRANSMEMBRANE PROTEIN YDBS"/>
    <property type="match status" value="1"/>
</dbReference>
<sequence>MFKPQKLHPISYLSGLIKTIKQNFIVIILFFINIKDFHFADLKQYLWPGFLLILFIASFIINAAKVFTTRYWIEDNHFIVTYGVFNKKRKELDIQRIQSVDTSQDIVNRLFGGLILEIKVPSDSIKLEIVSKAQSEYIEQQIKKVQNTIDAADDIVTENEEGPINAEYNQDQKTIFRLTLKELTLMSLTSGSIVLAILTIMPILGSFQSVIPWERIFNQFQHIAQAAYIVTSLLIIIGLLIAYIIGVIIEFTRYYGYTLKEENHQLKIRYGLFNVKSLTVPTIRIQAVVEKQSFLRRLIGYTTIYFVITSDGVNKMESENASGEVVILPFMKRKNAYDMLHYLVPSLKFRSVETGLPKGGIRRNAQIIVGIILIAGIAGNYFWDVWSLVIALLLIVLVIINSIITVKYSGLLISSDELTLKHSQLVRTRYYYTKKNKLVGFEKRQNPFLKKAELAHFNFITAKGAGSLNIGLRFVQNNEADELKIWYLKERNYET</sequence>
<dbReference type="AlphaFoldDB" id="A0AAJ0NG56"/>
<proteinExistence type="predicted"/>
<reference evidence="3 4" key="1">
    <citation type="submission" date="2015-03" db="EMBL/GenBank/DDBJ databases">
        <title>Draft Genome Sequence of S. carnosus subsp. utilis LTH 7013, Isolated from South Tirolean Ham.</title>
        <authorList>
            <person name="Mueller A."/>
            <person name="Huptas C."/>
            <person name="Wenning M."/>
            <person name="Weiss A."/>
            <person name="Schmidt H."/>
        </authorList>
    </citation>
    <scope>NUCLEOTIDE SEQUENCE [LARGE SCALE GENOMIC DNA]</scope>
    <source>
        <strain evidence="3 4">LTH7013</strain>
    </source>
</reference>
<dbReference type="PIRSF" id="PIRSF026631">
    <property type="entry name" value="UCP026631"/>
    <property type="match status" value="1"/>
</dbReference>
<dbReference type="EMBL" id="LAIU01000009">
    <property type="protein sequence ID" value="KKB24537.1"/>
    <property type="molecule type" value="Genomic_DNA"/>
</dbReference>
<evidence type="ECO:0000259" key="2">
    <source>
        <dbReference type="Pfam" id="PF03703"/>
    </source>
</evidence>
<dbReference type="PANTHER" id="PTHR34473:SF2">
    <property type="entry name" value="UPF0699 TRANSMEMBRANE PROTEIN YDBT"/>
    <property type="match status" value="1"/>
</dbReference>
<feature type="transmembrane region" description="Helical" evidence="1">
    <location>
        <begin position="45"/>
        <end position="64"/>
    </location>
</feature>
<protein>
    <recommendedName>
        <fullName evidence="2">YdbS-like PH domain-containing protein</fullName>
    </recommendedName>
</protein>
<gene>
    <name evidence="3" type="ORF">VV61_11560</name>
</gene>
<feature type="transmembrane region" description="Helical" evidence="1">
    <location>
        <begin position="12"/>
        <end position="33"/>
    </location>
</feature>
<evidence type="ECO:0000313" key="3">
    <source>
        <dbReference type="EMBL" id="KKB24537.1"/>
    </source>
</evidence>
<feature type="transmembrane region" description="Helical" evidence="1">
    <location>
        <begin position="365"/>
        <end position="383"/>
    </location>
</feature>
<feature type="transmembrane region" description="Helical" evidence="1">
    <location>
        <begin position="389"/>
        <end position="413"/>
    </location>
</feature>
<dbReference type="InterPro" id="IPR005182">
    <property type="entry name" value="YdbS-like_PH"/>
</dbReference>
<organism evidence="3 4">
    <name type="scientific">Staphylococcus carnosus</name>
    <dbReference type="NCBI Taxonomy" id="1281"/>
    <lineage>
        <taxon>Bacteria</taxon>
        <taxon>Bacillati</taxon>
        <taxon>Bacillota</taxon>
        <taxon>Bacilli</taxon>
        <taxon>Bacillales</taxon>
        <taxon>Staphylococcaceae</taxon>
        <taxon>Staphylococcus</taxon>
    </lineage>
</organism>
<feature type="transmembrane region" description="Helical" evidence="1">
    <location>
        <begin position="225"/>
        <end position="249"/>
    </location>
</feature>